<dbReference type="InterPro" id="IPR005828">
    <property type="entry name" value="MFS_sugar_transport-like"/>
</dbReference>
<dbReference type="InterPro" id="IPR020846">
    <property type="entry name" value="MFS_dom"/>
</dbReference>
<dbReference type="AlphaFoldDB" id="A0A8T3CKC4"/>
<dbReference type="InterPro" id="IPR005829">
    <property type="entry name" value="Sugar_transporter_CS"/>
</dbReference>
<keyword evidence="4 5" id="KW-0472">Membrane</keyword>
<dbReference type="GO" id="GO:0022857">
    <property type="term" value="F:transmembrane transporter activity"/>
    <property type="evidence" value="ECO:0007669"/>
    <property type="project" value="InterPro"/>
</dbReference>
<accession>A0A8T3CKC4</accession>
<dbReference type="PANTHER" id="PTHR24064">
    <property type="entry name" value="SOLUTE CARRIER FAMILY 22 MEMBER"/>
    <property type="match status" value="1"/>
</dbReference>
<dbReference type="Proteomes" id="UP000829720">
    <property type="component" value="Unassembled WGS sequence"/>
</dbReference>
<gene>
    <name evidence="7" type="ORF">AGOR_G00232780</name>
</gene>
<evidence type="ECO:0000256" key="5">
    <source>
        <dbReference type="SAM" id="Phobius"/>
    </source>
</evidence>
<evidence type="ECO:0000259" key="6">
    <source>
        <dbReference type="PROSITE" id="PS50850"/>
    </source>
</evidence>
<keyword evidence="2 5" id="KW-0812">Transmembrane</keyword>
<feature type="transmembrane region" description="Helical" evidence="5">
    <location>
        <begin position="21"/>
        <end position="45"/>
    </location>
</feature>
<feature type="domain" description="Major facilitator superfamily (MFS) profile" evidence="6">
    <location>
        <begin position="21"/>
        <end position="508"/>
    </location>
</feature>
<feature type="transmembrane region" description="Helical" evidence="5">
    <location>
        <begin position="367"/>
        <end position="388"/>
    </location>
</feature>
<feature type="transmembrane region" description="Helical" evidence="5">
    <location>
        <begin position="160"/>
        <end position="182"/>
    </location>
</feature>
<evidence type="ECO:0000256" key="2">
    <source>
        <dbReference type="ARBA" id="ARBA00022692"/>
    </source>
</evidence>
<feature type="transmembrane region" description="Helical" evidence="5">
    <location>
        <begin position="395"/>
        <end position="415"/>
    </location>
</feature>
<dbReference type="PROSITE" id="PS00216">
    <property type="entry name" value="SUGAR_TRANSPORT_1"/>
    <property type="match status" value="1"/>
</dbReference>
<dbReference type="PROSITE" id="PS50850">
    <property type="entry name" value="MFS"/>
    <property type="match status" value="1"/>
</dbReference>
<evidence type="ECO:0000256" key="3">
    <source>
        <dbReference type="ARBA" id="ARBA00022989"/>
    </source>
</evidence>
<protein>
    <recommendedName>
        <fullName evidence="6">Major facilitator superfamily (MFS) profile domain-containing protein</fullName>
    </recommendedName>
</protein>
<dbReference type="GO" id="GO:0016020">
    <property type="term" value="C:membrane"/>
    <property type="evidence" value="ECO:0007669"/>
    <property type="project" value="UniProtKB-SubCell"/>
</dbReference>
<dbReference type="Gene3D" id="1.20.1250.20">
    <property type="entry name" value="MFS general substrate transporter like domains"/>
    <property type="match status" value="1"/>
</dbReference>
<dbReference type="SUPFAM" id="SSF103473">
    <property type="entry name" value="MFS general substrate transporter"/>
    <property type="match status" value="1"/>
</dbReference>
<keyword evidence="3 5" id="KW-1133">Transmembrane helix</keyword>
<dbReference type="OrthoDB" id="3936150at2759"/>
<feature type="transmembrane region" description="Helical" evidence="5">
    <location>
        <begin position="219"/>
        <end position="242"/>
    </location>
</feature>
<comment type="subcellular location">
    <subcellularLocation>
        <location evidence="1">Membrane</location>
        <topology evidence="1">Multi-pass membrane protein</topology>
    </subcellularLocation>
</comment>
<feature type="transmembrane region" description="Helical" evidence="5">
    <location>
        <begin position="188"/>
        <end position="207"/>
    </location>
</feature>
<evidence type="ECO:0000313" key="8">
    <source>
        <dbReference type="Proteomes" id="UP000829720"/>
    </source>
</evidence>
<feature type="transmembrane region" description="Helical" evidence="5">
    <location>
        <begin position="483"/>
        <end position="503"/>
    </location>
</feature>
<evidence type="ECO:0000256" key="1">
    <source>
        <dbReference type="ARBA" id="ARBA00004141"/>
    </source>
</evidence>
<dbReference type="EMBL" id="JAERUA010000023">
    <property type="protein sequence ID" value="KAI1883554.1"/>
    <property type="molecule type" value="Genomic_DNA"/>
</dbReference>
<evidence type="ECO:0000256" key="4">
    <source>
        <dbReference type="ARBA" id="ARBA00023136"/>
    </source>
</evidence>
<organism evidence="7 8">
    <name type="scientific">Albula goreensis</name>
    <dbReference type="NCBI Taxonomy" id="1534307"/>
    <lineage>
        <taxon>Eukaryota</taxon>
        <taxon>Metazoa</taxon>
        <taxon>Chordata</taxon>
        <taxon>Craniata</taxon>
        <taxon>Vertebrata</taxon>
        <taxon>Euteleostomi</taxon>
        <taxon>Actinopterygii</taxon>
        <taxon>Neopterygii</taxon>
        <taxon>Teleostei</taxon>
        <taxon>Albuliformes</taxon>
        <taxon>Albulidae</taxon>
        <taxon>Albula</taxon>
    </lineage>
</organism>
<feature type="transmembrane region" description="Helical" evidence="5">
    <location>
        <begin position="455"/>
        <end position="477"/>
    </location>
</feature>
<sequence length="550" mass="61878">MRDYGDTIAFLGEWGPFQKSIFFLLSLSTTPNGFVLMIMVFVAGVPLHHCRLPQLNYSSTFLELNQSIPIEETEGKSFLSSCTRYRMTEENTPEFYNDTEGCLDGWEFSTETYSSTIVSEWSLVCEDAWKVPFSVTVFFFGVTIGSFLSGQLSDRYGRKLIVFATMAVQTTFCLLQAAANSWELFCVLYFFIGMGQIANYSAAFILGSELLSKSIRIPFGSLGIPMFYALGYICLPLFAYLIRGWRMLLVASSLPGFLYIPLWWYIPESPRWLLSQGRVEEAEAIIRAAAKKNGVNAPDVIFRAEDYMELMETNDKKKSKHVYTLLDLVKTTNLRNITILQMIIGFVINITYFGISLNTSNMDGDPYLNCFFSAATEFVSYGLSWLFLHYASRRFSLTFILTVSGGTLLLIKLVPAELNGLAVFLVMVGKTAITAAFCFIYVYSTELFPTVVRNMGLGATSMASRIGSIISPYIIHIGKYNKIIPYILMGGITTVTALLSLLLPETKDEELPEHIIQVKPLRCLCMKQKPTIEYETNENTRAENGHQLSV</sequence>
<proteinExistence type="predicted"/>
<feature type="transmembrane region" description="Helical" evidence="5">
    <location>
        <begin position="248"/>
        <end position="266"/>
    </location>
</feature>
<dbReference type="InterPro" id="IPR036259">
    <property type="entry name" value="MFS_trans_sf"/>
</dbReference>
<feature type="transmembrane region" description="Helical" evidence="5">
    <location>
        <begin position="131"/>
        <end position="148"/>
    </location>
</feature>
<keyword evidence="8" id="KW-1185">Reference proteome</keyword>
<feature type="transmembrane region" description="Helical" evidence="5">
    <location>
        <begin position="421"/>
        <end position="443"/>
    </location>
</feature>
<reference evidence="7" key="1">
    <citation type="submission" date="2021-01" db="EMBL/GenBank/DDBJ databases">
        <authorList>
            <person name="Zahm M."/>
            <person name="Roques C."/>
            <person name="Cabau C."/>
            <person name="Klopp C."/>
            <person name="Donnadieu C."/>
            <person name="Jouanno E."/>
            <person name="Lampietro C."/>
            <person name="Louis A."/>
            <person name="Herpin A."/>
            <person name="Echchiki A."/>
            <person name="Berthelot C."/>
            <person name="Parey E."/>
            <person name="Roest-Crollius H."/>
            <person name="Braasch I."/>
            <person name="Postlethwait J."/>
            <person name="Bobe J."/>
            <person name="Montfort J."/>
            <person name="Bouchez O."/>
            <person name="Begum T."/>
            <person name="Mejri S."/>
            <person name="Adams A."/>
            <person name="Chen W.-J."/>
            <person name="Guiguen Y."/>
        </authorList>
    </citation>
    <scope>NUCLEOTIDE SEQUENCE</scope>
    <source>
        <tissue evidence="7">Blood</tissue>
    </source>
</reference>
<evidence type="ECO:0000313" key="7">
    <source>
        <dbReference type="EMBL" id="KAI1883554.1"/>
    </source>
</evidence>
<feature type="transmembrane region" description="Helical" evidence="5">
    <location>
        <begin position="337"/>
        <end position="355"/>
    </location>
</feature>
<name>A0A8T3CKC4_9TELE</name>
<comment type="caution">
    <text evidence="7">The sequence shown here is derived from an EMBL/GenBank/DDBJ whole genome shotgun (WGS) entry which is preliminary data.</text>
</comment>
<dbReference type="Pfam" id="PF00083">
    <property type="entry name" value="Sugar_tr"/>
    <property type="match status" value="1"/>
</dbReference>